<dbReference type="InterPro" id="IPR011766">
    <property type="entry name" value="TPP_enzyme_TPP-bd"/>
</dbReference>
<feature type="domain" description="Thiamine pyrophosphate enzyme TPP-binding" evidence="3">
    <location>
        <begin position="383"/>
        <end position="515"/>
    </location>
</feature>
<dbReference type="Proteomes" id="UP000727993">
    <property type="component" value="Unassembled WGS sequence"/>
</dbReference>
<dbReference type="PANTHER" id="PTHR18968">
    <property type="entry name" value="THIAMINE PYROPHOSPHATE ENZYMES"/>
    <property type="match status" value="1"/>
</dbReference>
<dbReference type="InterPro" id="IPR045229">
    <property type="entry name" value="TPP_enz"/>
</dbReference>
<dbReference type="GO" id="GO:0030976">
    <property type="term" value="F:thiamine pyrophosphate binding"/>
    <property type="evidence" value="ECO:0007669"/>
    <property type="project" value="InterPro"/>
</dbReference>
<dbReference type="InterPro" id="IPR029061">
    <property type="entry name" value="THDP-binding"/>
</dbReference>
<protein>
    <submittedName>
        <fullName evidence="5">Acetolactate synthase large subunit</fullName>
    </submittedName>
</protein>
<sequence length="523" mass="53753">MSNPTPNGAQSLIRTLVDSGVEVCFANPGTSEMHFVAALDDVPGMRAVLGLFEGVATGAADGYARIAGKPACTLLHLGPGLGNGLANLHNARRAHTPMVNIVGDHATYHKRYDAPLESDIDAVAGTVSSWVHRSMTPAAVPSDGARAVAEAMRAPGGVATLILPADVCWLDSTPPAAPITPQPAAIVPDEVIVAAARALQSDGDSVLFLGGRTLDERGQRAAVRIAAATGAKVFGEVFPRIQRRGAGLPVVERLTYLAEFAQMQIGDATSMVLVDAPAPASFFAYPGKPSSLVPEGCAVSTLATGTDDPVAALEALADHLGAPEDVPLAEASRPELPTGELTVETVAASLGALIPENAIIVDEAQTSGIFNQGATAGAPAHDWLTLTGGAIGIGVPLALGAAIAAPDRPVINLQADGSAMYTLQGWWSQAREGANVTTVIYNNAAYAILRMELARVGAEEAGPKALSMLDLHGPDLDFVQLAQGMGVTAERAETAEQFTEALERALANDGPNVIEAIVPPLGM</sequence>
<reference evidence="5 6" key="1">
    <citation type="submission" date="2020-10" db="EMBL/GenBank/DDBJ databases">
        <title>Connecting structure to function with the recovery of over 1000 high-quality activated sludge metagenome-assembled genomes encoding full-length rRNA genes using long-read sequencing.</title>
        <authorList>
            <person name="Singleton C.M."/>
            <person name="Petriglieri F."/>
            <person name="Kristensen J.M."/>
            <person name="Kirkegaard R.H."/>
            <person name="Michaelsen T.Y."/>
            <person name="Andersen M.H."/>
            <person name="Karst S.M."/>
            <person name="Dueholm M.S."/>
            <person name="Nielsen P.H."/>
            <person name="Albertsen M."/>
        </authorList>
    </citation>
    <scope>NUCLEOTIDE SEQUENCE [LARGE SCALE GENOMIC DNA]</scope>
    <source>
        <strain evidence="5">Lyne_18-Q3-R50-59_MAXAC.006</strain>
    </source>
</reference>
<dbReference type="InterPro" id="IPR012001">
    <property type="entry name" value="Thiamin_PyroP_enz_TPP-bd_dom"/>
</dbReference>
<dbReference type="GO" id="GO:0003984">
    <property type="term" value="F:acetolactate synthase activity"/>
    <property type="evidence" value="ECO:0007669"/>
    <property type="project" value="TreeGrafter"/>
</dbReference>
<comment type="caution">
    <text evidence="5">The sequence shown here is derived from an EMBL/GenBank/DDBJ whole genome shotgun (WGS) entry which is preliminary data.</text>
</comment>
<dbReference type="SUPFAM" id="SSF52518">
    <property type="entry name" value="Thiamin diphosphate-binding fold (THDP-binding)"/>
    <property type="match status" value="2"/>
</dbReference>
<keyword evidence="2" id="KW-0786">Thiamine pyrophosphate</keyword>
<gene>
    <name evidence="5" type="ORF">IPN02_02095</name>
</gene>
<dbReference type="Gene3D" id="3.40.50.970">
    <property type="match status" value="2"/>
</dbReference>
<dbReference type="NCBIfam" id="NF005760">
    <property type="entry name" value="PRK07586.1"/>
    <property type="match status" value="1"/>
</dbReference>
<evidence type="ECO:0000313" key="5">
    <source>
        <dbReference type="EMBL" id="MBK9295670.1"/>
    </source>
</evidence>
<comment type="similarity">
    <text evidence="1">Belongs to the TPP enzyme family.</text>
</comment>
<proteinExistence type="inferred from homology"/>
<evidence type="ECO:0000259" key="4">
    <source>
        <dbReference type="Pfam" id="PF02776"/>
    </source>
</evidence>
<dbReference type="CDD" id="cd02002">
    <property type="entry name" value="TPP_BFDC"/>
    <property type="match status" value="1"/>
</dbReference>
<feature type="domain" description="Thiamine pyrophosphate enzyme N-terminal TPP-binding" evidence="4">
    <location>
        <begin position="7"/>
        <end position="111"/>
    </location>
</feature>
<dbReference type="EMBL" id="JADJZA010000001">
    <property type="protein sequence ID" value="MBK9295670.1"/>
    <property type="molecule type" value="Genomic_DNA"/>
</dbReference>
<dbReference type="PANTHER" id="PTHR18968:SF86">
    <property type="entry name" value="ACETOLACTATE SYNTHASE LARGE SUBUNIT ILVX-RELATED"/>
    <property type="match status" value="1"/>
</dbReference>
<evidence type="ECO:0000256" key="2">
    <source>
        <dbReference type="ARBA" id="ARBA00023052"/>
    </source>
</evidence>
<organism evidence="5 6">
    <name type="scientific">Candidatus Neomicrothrix subdominans</name>
    <dbReference type="NCBI Taxonomy" id="2954438"/>
    <lineage>
        <taxon>Bacteria</taxon>
        <taxon>Bacillati</taxon>
        <taxon>Actinomycetota</taxon>
        <taxon>Acidimicrobiia</taxon>
        <taxon>Acidimicrobiales</taxon>
        <taxon>Microthrixaceae</taxon>
        <taxon>Candidatus Neomicrothrix</taxon>
    </lineage>
</organism>
<dbReference type="Pfam" id="PF02776">
    <property type="entry name" value="TPP_enzyme_N"/>
    <property type="match status" value="1"/>
</dbReference>
<dbReference type="CDD" id="cd07035">
    <property type="entry name" value="TPP_PYR_POX_like"/>
    <property type="match status" value="1"/>
</dbReference>
<evidence type="ECO:0000259" key="3">
    <source>
        <dbReference type="Pfam" id="PF02775"/>
    </source>
</evidence>
<accession>A0A936N8P0</accession>
<dbReference type="AlphaFoldDB" id="A0A936N8P0"/>
<name>A0A936N8P0_9ACTN</name>
<evidence type="ECO:0000313" key="6">
    <source>
        <dbReference type="Proteomes" id="UP000727993"/>
    </source>
</evidence>
<dbReference type="GO" id="GO:0000287">
    <property type="term" value="F:magnesium ion binding"/>
    <property type="evidence" value="ECO:0007669"/>
    <property type="project" value="UniProtKB-ARBA"/>
</dbReference>
<dbReference type="GO" id="GO:0050660">
    <property type="term" value="F:flavin adenine dinucleotide binding"/>
    <property type="evidence" value="ECO:0007669"/>
    <property type="project" value="TreeGrafter"/>
</dbReference>
<dbReference type="Pfam" id="PF02775">
    <property type="entry name" value="TPP_enzyme_C"/>
    <property type="match status" value="1"/>
</dbReference>
<evidence type="ECO:0000256" key="1">
    <source>
        <dbReference type="ARBA" id="ARBA00007812"/>
    </source>
</evidence>